<dbReference type="PROSITE" id="PS51257">
    <property type="entry name" value="PROKAR_LIPOPROTEIN"/>
    <property type="match status" value="1"/>
</dbReference>
<comment type="caution">
    <text evidence="2">The sequence shown here is derived from an EMBL/GenBank/DDBJ whole genome shotgun (WGS) entry which is preliminary data.</text>
</comment>
<sequence>MKLRSNYVTTGIACLHAVLLFAGCYVIVPAVLGMEPAQTWRYFAGSLWLMVPVALSLLCIRKIKQPLLYLLAGAVVTAGMKLLSGSLLTGVLTAFIFLMRGYTRIRKGKLKSMLKEMPNAQEEQLDRELREMPSLLDAPQAQHWLIFAVYYVILLCLKKEELLKWILYMAVADVFLVFVSEYLSSLRIFLEEHEKIANLPKRSVKKAGQMLLALMLPLLFAFVLPSLLSGKEPLAELEFEISGAPAVQETEAFPQADGAAGNDWMNMLREDVPETPAWMEALSAALMWILMAIILAFCVVLLYRLCRQVMKSFAAGGDDKVYFSEDSEEEQVQSVPRRKRRLRQPRTDAGWKIRRQYKKAIKKHMPGMPGGWETPGELEEKANVQTEAVSEELHELYEKARYGRNERG</sequence>
<feature type="transmembrane region" description="Helical" evidence="1">
    <location>
        <begin position="40"/>
        <end position="60"/>
    </location>
</feature>
<keyword evidence="1" id="KW-0472">Membrane</keyword>
<reference evidence="2" key="1">
    <citation type="submission" date="2009-07" db="EMBL/GenBank/DDBJ databases">
        <authorList>
            <person name="Weinstock G."/>
            <person name="Sodergren E."/>
            <person name="Clifton S."/>
            <person name="Fulton L."/>
            <person name="Fulton B."/>
            <person name="Courtney L."/>
            <person name="Fronick C."/>
            <person name="Harrison M."/>
            <person name="Strong C."/>
            <person name="Farmer C."/>
            <person name="Delahaunty K."/>
            <person name="Markovic C."/>
            <person name="Hall O."/>
            <person name="Minx P."/>
            <person name="Tomlinson C."/>
            <person name="Mitreva M."/>
            <person name="Nelson J."/>
            <person name="Hou S."/>
            <person name="Wollam A."/>
            <person name="Pepin K.H."/>
            <person name="Johnson M."/>
            <person name="Bhonagiri V."/>
            <person name="Nash W.E."/>
            <person name="Warren W."/>
            <person name="Chinwalla A."/>
            <person name="Mardis E.R."/>
            <person name="Wilson R.K."/>
        </authorList>
    </citation>
    <scope>NUCLEOTIDE SEQUENCE [LARGE SCALE GENOMIC DNA]</scope>
    <source>
        <strain evidence="2">DSM 14469</strain>
    </source>
</reference>
<feature type="transmembrane region" description="Helical" evidence="1">
    <location>
        <begin position="7"/>
        <end position="28"/>
    </location>
</feature>
<evidence type="ECO:0000256" key="1">
    <source>
        <dbReference type="SAM" id="Phobius"/>
    </source>
</evidence>
<feature type="transmembrane region" description="Helical" evidence="1">
    <location>
        <begin position="281"/>
        <end position="303"/>
    </location>
</feature>
<dbReference type="OrthoDB" id="2037265at2"/>
<feature type="transmembrane region" description="Helical" evidence="1">
    <location>
        <begin position="135"/>
        <end position="153"/>
    </location>
</feature>
<keyword evidence="1" id="KW-1133">Transmembrane helix</keyword>
<evidence type="ECO:0008006" key="4">
    <source>
        <dbReference type="Google" id="ProtNLM"/>
    </source>
</evidence>
<dbReference type="AlphaFoldDB" id="C6L8Y5"/>
<name>C6L8Y5_9FIRM</name>
<feature type="transmembrane region" description="Helical" evidence="1">
    <location>
        <begin position="67"/>
        <end position="83"/>
    </location>
</feature>
<organism evidence="2 3">
    <name type="scientific">Marvinbryantia formatexigens DSM 14469</name>
    <dbReference type="NCBI Taxonomy" id="478749"/>
    <lineage>
        <taxon>Bacteria</taxon>
        <taxon>Bacillati</taxon>
        <taxon>Bacillota</taxon>
        <taxon>Clostridia</taxon>
        <taxon>Lachnospirales</taxon>
        <taxon>Lachnospiraceae</taxon>
        <taxon>Marvinbryantia</taxon>
    </lineage>
</organism>
<accession>C6L8Y5</accession>
<dbReference type="EMBL" id="ACCL02000001">
    <property type="protein sequence ID" value="EET62724.1"/>
    <property type="molecule type" value="Genomic_DNA"/>
</dbReference>
<evidence type="ECO:0000313" key="2">
    <source>
        <dbReference type="EMBL" id="EET62724.1"/>
    </source>
</evidence>
<dbReference type="Proteomes" id="UP000005561">
    <property type="component" value="Unassembled WGS sequence"/>
</dbReference>
<proteinExistence type="predicted"/>
<gene>
    <name evidence="2" type="ORF">BRYFOR_05074</name>
</gene>
<dbReference type="STRING" id="168384.SAMN05660368_01702"/>
<protein>
    <recommendedName>
        <fullName evidence="4">DUF4129 domain-containing protein</fullName>
    </recommendedName>
</protein>
<evidence type="ECO:0000313" key="3">
    <source>
        <dbReference type="Proteomes" id="UP000005561"/>
    </source>
</evidence>
<feature type="transmembrane region" description="Helical" evidence="1">
    <location>
        <begin position="211"/>
        <end position="228"/>
    </location>
</feature>
<keyword evidence="3" id="KW-1185">Reference proteome</keyword>
<dbReference type="RefSeq" id="WP_006859876.1">
    <property type="nucleotide sequence ID" value="NZ_ACCL02000001.1"/>
</dbReference>
<keyword evidence="1" id="KW-0812">Transmembrane</keyword>